<proteinExistence type="inferred from homology"/>
<gene>
    <name evidence="5" type="ORF">BECKLPF1236B_GA0070989_100328</name>
</gene>
<feature type="domain" description="Gfo/Idh/MocA-like oxidoreductase N-terminal" evidence="3">
    <location>
        <begin position="8"/>
        <end position="122"/>
    </location>
</feature>
<dbReference type="InterPro" id="IPR055170">
    <property type="entry name" value="GFO_IDH_MocA-like_dom"/>
</dbReference>
<comment type="similarity">
    <text evidence="1">Belongs to the Gfo/Idh/MocA family.</text>
</comment>
<dbReference type="SUPFAM" id="SSF51735">
    <property type="entry name" value="NAD(P)-binding Rossmann-fold domains"/>
    <property type="match status" value="1"/>
</dbReference>
<protein>
    <submittedName>
        <fullName evidence="5">Uncharacterized protein</fullName>
    </submittedName>
</protein>
<dbReference type="Pfam" id="PF01408">
    <property type="entry name" value="GFO_IDH_MocA"/>
    <property type="match status" value="1"/>
</dbReference>
<reference evidence="5" key="1">
    <citation type="submission" date="2019-02" db="EMBL/GenBank/DDBJ databases">
        <authorList>
            <person name="Gruber-Vodicka R. H."/>
            <person name="Seah K. B. B."/>
        </authorList>
    </citation>
    <scope>NUCLEOTIDE SEQUENCE</scope>
    <source>
        <strain evidence="5">BECK_S313</strain>
    </source>
</reference>
<accession>A0A450VSY1</accession>
<evidence type="ECO:0000313" key="5">
    <source>
        <dbReference type="EMBL" id="VFK07887.1"/>
    </source>
</evidence>
<dbReference type="PANTHER" id="PTHR22604">
    <property type="entry name" value="OXIDOREDUCTASES"/>
    <property type="match status" value="1"/>
</dbReference>
<dbReference type="Gene3D" id="3.40.50.720">
    <property type="entry name" value="NAD(P)-binding Rossmann-like Domain"/>
    <property type="match status" value="1"/>
</dbReference>
<dbReference type="Gene3D" id="3.30.360.10">
    <property type="entry name" value="Dihydrodipicolinate Reductase, domain 2"/>
    <property type="match status" value="1"/>
</dbReference>
<dbReference type="GO" id="GO:0000166">
    <property type="term" value="F:nucleotide binding"/>
    <property type="evidence" value="ECO:0007669"/>
    <property type="project" value="InterPro"/>
</dbReference>
<dbReference type="PANTHER" id="PTHR22604:SF105">
    <property type="entry name" value="TRANS-1,2-DIHYDROBENZENE-1,2-DIOL DEHYDROGENASE"/>
    <property type="match status" value="1"/>
</dbReference>
<dbReference type="AlphaFoldDB" id="A0A450VSY1"/>
<keyword evidence="2" id="KW-0560">Oxidoreductase</keyword>
<sequence length="314" mass="35214">MNEFQPVRLGILGAGRIVVDTVLPMLAGLSAFELVGIGTSFPESVPLHLKNMLHESYEAVISDKSCDALYIATSNNLHYELAMEALRSGKHVLCEKPIATEVEHCVELYRTALEANVILDEGFMYRHAKYWGNLTDSISGGGLIGELEFIDVNFHHRVFRKNDIRFRKDKGGGCLLDVGCYCFDVVHKIAKNPCTILSSRIWKNEAGVEYYAHVTFEAGKITGRITCGYDRELEQGLLLQGSHGTVHVDYPFINQQRGVCLSLTSNSGIKRIRLEPDNAYLTEFKEFYRRIHGSEVIGNHNSEWNIAAICQLTD</sequence>
<dbReference type="SUPFAM" id="SSF55347">
    <property type="entry name" value="Glyceraldehyde-3-phosphate dehydrogenase-like, C-terminal domain"/>
    <property type="match status" value="1"/>
</dbReference>
<dbReference type="InterPro" id="IPR000683">
    <property type="entry name" value="Gfo/Idh/MocA-like_OxRdtase_N"/>
</dbReference>
<evidence type="ECO:0000259" key="4">
    <source>
        <dbReference type="Pfam" id="PF22725"/>
    </source>
</evidence>
<feature type="domain" description="GFO/IDH/MocA-like oxidoreductase" evidence="4">
    <location>
        <begin position="142"/>
        <end position="246"/>
    </location>
</feature>
<dbReference type="EMBL" id="CAADFK010000003">
    <property type="protein sequence ID" value="VFK07887.1"/>
    <property type="molecule type" value="Genomic_DNA"/>
</dbReference>
<organism evidence="5">
    <name type="scientific">Candidatus Kentrum sp. LPFa</name>
    <dbReference type="NCBI Taxonomy" id="2126335"/>
    <lineage>
        <taxon>Bacteria</taxon>
        <taxon>Pseudomonadati</taxon>
        <taxon>Pseudomonadota</taxon>
        <taxon>Gammaproteobacteria</taxon>
        <taxon>Candidatus Kentrum</taxon>
    </lineage>
</organism>
<dbReference type="InterPro" id="IPR036291">
    <property type="entry name" value="NAD(P)-bd_dom_sf"/>
</dbReference>
<evidence type="ECO:0000256" key="1">
    <source>
        <dbReference type="ARBA" id="ARBA00010928"/>
    </source>
</evidence>
<dbReference type="Pfam" id="PF22725">
    <property type="entry name" value="GFO_IDH_MocA_C3"/>
    <property type="match status" value="1"/>
</dbReference>
<dbReference type="InterPro" id="IPR050984">
    <property type="entry name" value="Gfo/Idh/MocA_domain"/>
</dbReference>
<dbReference type="GO" id="GO:0016491">
    <property type="term" value="F:oxidoreductase activity"/>
    <property type="evidence" value="ECO:0007669"/>
    <property type="project" value="UniProtKB-KW"/>
</dbReference>
<evidence type="ECO:0000256" key="2">
    <source>
        <dbReference type="ARBA" id="ARBA00023002"/>
    </source>
</evidence>
<evidence type="ECO:0000259" key="3">
    <source>
        <dbReference type="Pfam" id="PF01408"/>
    </source>
</evidence>
<name>A0A450VSY1_9GAMM</name>